<comment type="caution">
    <text evidence="4">The sequence shown here is derived from an EMBL/GenBank/DDBJ whole genome shotgun (WGS) entry which is preliminary data.</text>
</comment>
<evidence type="ECO:0000313" key="6">
    <source>
        <dbReference type="Proteomes" id="UP000474718"/>
    </source>
</evidence>
<dbReference type="Proteomes" id="UP000474718">
    <property type="component" value="Unassembled WGS sequence"/>
</dbReference>
<dbReference type="Pfam" id="PF12802">
    <property type="entry name" value="MarR_2"/>
    <property type="match status" value="1"/>
</dbReference>
<keyword evidence="6" id="KW-1185">Reference proteome</keyword>
<evidence type="ECO:0000259" key="1">
    <source>
        <dbReference type="PROSITE" id="PS50995"/>
    </source>
</evidence>
<dbReference type="InterPro" id="IPR000835">
    <property type="entry name" value="HTH_MarR-typ"/>
</dbReference>
<dbReference type="InterPro" id="IPR039422">
    <property type="entry name" value="MarR/SlyA-like"/>
</dbReference>
<dbReference type="InterPro" id="IPR036390">
    <property type="entry name" value="WH_DNA-bd_sf"/>
</dbReference>
<accession>A0AAQ1RWW3</accession>
<evidence type="ECO:0000313" key="3">
    <source>
        <dbReference type="EMBL" id="MZL69803.1"/>
    </source>
</evidence>
<dbReference type="GO" id="GO:0003677">
    <property type="term" value="F:DNA binding"/>
    <property type="evidence" value="ECO:0007669"/>
    <property type="project" value="UniProtKB-KW"/>
</dbReference>
<keyword evidence="4" id="KW-0238">DNA-binding</keyword>
<dbReference type="EMBL" id="FQVY01000004">
    <property type="protein sequence ID" value="SHG49379.1"/>
    <property type="molecule type" value="Genomic_DNA"/>
</dbReference>
<sequence length="142" mass="15281">MFSSTDALKVGQAFARGYNRALGGMAEEWGLSRAEVDVLLFLQNNPGCNTAREVVELRGMAKSGVSKAVDALVRRGYLAAAPDGRDRRVVRLELLPAARPAVEAGCAAQAAFWERLRRGISPQEGAVMAAVFAKLMDNLKDC</sequence>
<proteinExistence type="predicted"/>
<reference evidence="3 6" key="3">
    <citation type="journal article" date="2019" name="Nat. Med.">
        <title>A library of human gut bacterial isolates paired with longitudinal multiomics data enables mechanistic microbiome research.</title>
        <authorList>
            <person name="Poyet M."/>
            <person name="Groussin M."/>
            <person name="Gibbons S.M."/>
            <person name="Avila-Pacheco J."/>
            <person name="Jiang X."/>
            <person name="Kearney S.M."/>
            <person name="Perrotta A.R."/>
            <person name="Berdy B."/>
            <person name="Zhao S."/>
            <person name="Lieberman T.D."/>
            <person name="Swanson P.K."/>
            <person name="Smith M."/>
            <person name="Roesemann S."/>
            <person name="Alexander J.E."/>
            <person name="Rich S.A."/>
            <person name="Livny J."/>
            <person name="Vlamakis H."/>
            <person name="Clish C."/>
            <person name="Bullock K."/>
            <person name="Deik A."/>
            <person name="Scott J."/>
            <person name="Pierce K.A."/>
            <person name="Xavier R.J."/>
            <person name="Alm E.J."/>
        </authorList>
    </citation>
    <scope>NUCLEOTIDE SEQUENCE [LARGE SCALE GENOMIC DNA]</scope>
    <source>
        <strain evidence="3 6">BIOML-A2</strain>
    </source>
</reference>
<evidence type="ECO:0000313" key="4">
    <source>
        <dbReference type="EMBL" id="SHG49379.1"/>
    </source>
</evidence>
<dbReference type="Gene3D" id="1.10.10.10">
    <property type="entry name" value="Winged helix-like DNA-binding domain superfamily/Winged helix DNA-binding domain"/>
    <property type="match status" value="1"/>
</dbReference>
<reference evidence="4" key="1">
    <citation type="submission" date="2016-11" db="EMBL/GenBank/DDBJ databases">
        <authorList>
            <person name="Varghese N."/>
            <person name="Submissions S."/>
        </authorList>
    </citation>
    <scope>NUCLEOTIDE SEQUENCE</scope>
    <source>
        <strain evidence="4">DSM 4029</strain>
    </source>
</reference>
<feature type="domain" description="HTH marR-type" evidence="1">
    <location>
        <begin position="1"/>
        <end position="137"/>
    </location>
</feature>
<dbReference type="Proteomes" id="UP000184089">
    <property type="component" value="Unassembled WGS sequence"/>
</dbReference>
<dbReference type="GO" id="GO:0006950">
    <property type="term" value="P:response to stress"/>
    <property type="evidence" value="ECO:0007669"/>
    <property type="project" value="TreeGrafter"/>
</dbReference>
<dbReference type="AlphaFoldDB" id="A0AAQ1RWW3"/>
<name>A0AAQ1RWW3_9FIRM</name>
<dbReference type="PROSITE" id="PS50995">
    <property type="entry name" value="HTH_MARR_2"/>
    <property type="match status" value="1"/>
</dbReference>
<dbReference type="InterPro" id="IPR036388">
    <property type="entry name" value="WH-like_DNA-bd_sf"/>
</dbReference>
<gene>
    <name evidence="3" type="ORF">GT747_08555</name>
    <name evidence="2" type="ORF">NE646_06385</name>
    <name evidence="4" type="ORF">SAMN05444424_2558</name>
</gene>
<evidence type="ECO:0000313" key="5">
    <source>
        <dbReference type="Proteomes" id="UP000184089"/>
    </source>
</evidence>
<dbReference type="Proteomes" id="UP001205063">
    <property type="component" value="Unassembled WGS sequence"/>
</dbReference>
<dbReference type="SUPFAM" id="SSF46785">
    <property type="entry name" value="Winged helix' DNA-binding domain"/>
    <property type="match status" value="1"/>
</dbReference>
<protein>
    <submittedName>
        <fullName evidence="4">DNA-binding transcriptional regulator, MarR family</fullName>
    </submittedName>
    <submittedName>
        <fullName evidence="3">MarR family transcriptional regulator</fullName>
    </submittedName>
    <submittedName>
        <fullName evidence="2">MarR family winged helix-turn-helix transcriptional regulator</fullName>
    </submittedName>
</protein>
<evidence type="ECO:0000313" key="2">
    <source>
        <dbReference type="EMBL" id="MCQ4949293.1"/>
    </source>
</evidence>
<reference evidence="2" key="4">
    <citation type="submission" date="2022-06" db="EMBL/GenBank/DDBJ databases">
        <title>Isolation of gut microbiota from human fecal samples.</title>
        <authorList>
            <person name="Pamer E.G."/>
            <person name="Barat B."/>
            <person name="Waligurski E."/>
            <person name="Medina S."/>
            <person name="Paddock L."/>
            <person name="Mostad J."/>
        </authorList>
    </citation>
    <scope>NUCLEOTIDE SEQUENCE</scope>
    <source>
        <strain evidence="2">DFI.7.96</strain>
    </source>
</reference>
<reference evidence="5" key="2">
    <citation type="submission" date="2016-11" db="EMBL/GenBank/DDBJ databases">
        <authorList>
            <person name="Jaros S."/>
            <person name="Januszkiewicz K."/>
            <person name="Wedrychowicz H."/>
        </authorList>
    </citation>
    <scope>NUCLEOTIDE SEQUENCE [LARGE SCALE GENOMIC DNA]</scope>
    <source>
        <strain evidence="5">DSM 4029</strain>
    </source>
</reference>
<organism evidence="4 5">
    <name type="scientific">Bittarella massiliensis</name>
    <name type="common">ex Durand et al. 2017</name>
    <dbReference type="NCBI Taxonomy" id="1720313"/>
    <lineage>
        <taxon>Bacteria</taxon>
        <taxon>Bacillati</taxon>
        <taxon>Bacillota</taxon>
        <taxon>Clostridia</taxon>
        <taxon>Eubacteriales</taxon>
        <taxon>Oscillospiraceae</taxon>
        <taxon>Bittarella (ex Durand et al. 2017)</taxon>
    </lineage>
</organism>
<dbReference type="EMBL" id="JANGAB010000003">
    <property type="protein sequence ID" value="MCQ4949293.1"/>
    <property type="molecule type" value="Genomic_DNA"/>
</dbReference>
<dbReference type="RefSeq" id="WP_073261279.1">
    <property type="nucleotide sequence ID" value="NZ_FQVY01000004.1"/>
</dbReference>
<dbReference type="EMBL" id="WWVX01000005">
    <property type="protein sequence ID" value="MZL69803.1"/>
    <property type="molecule type" value="Genomic_DNA"/>
</dbReference>
<dbReference type="PANTHER" id="PTHR33164:SF43">
    <property type="entry name" value="HTH-TYPE TRANSCRIPTIONAL REPRESSOR YETL"/>
    <property type="match status" value="1"/>
</dbReference>
<dbReference type="PANTHER" id="PTHR33164">
    <property type="entry name" value="TRANSCRIPTIONAL REGULATOR, MARR FAMILY"/>
    <property type="match status" value="1"/>
</dbReference>
<dbReference type="GO" id="GO:0003700">
    <property type="term" value="F:DNA-binding transcription factor activity"/>
    <property type="evidence" value="ECO:0007669"/>
    <property type="project" value="InterPro"/>
</dbReference>
<dbReference type="SMART" id="SM00347">
    <property type="entry name" value="HTH_MARR"/>
    <property type="match status" value="1"/>
</dbReference>